<dbReference type="OrthoDB" id="7659325at2"/>
<dbReference type="AlphaFoldDB" id="A0A0M7BAJ8"/>
<proteinExistence type="predicted"/>
<evidence type="ECO:0000313" key="3">
    <source>
        <dbReference type="Proteomes" id="UP000049455"/>
    </source>
</evidence>
<feature type="compositionally biased region" description="Gly residues" evidence="1">
    <location>
        <begin position="205"/>
        <end position="214"/>
    </location>
</feature>
<name>A0A0M7BAJ8_9RHOB</name>
<feature type="compositionally biased region" description="Low complexity" evidence="1">
    <location>
        <begin position="189"/>
        <end position="204"/>
    </location>
</feature>
<evidence type="ECO:0000313" key="2">
    <source>
        <dbReference type="EMBL" id="CUH38953.1"/>
    </source>
</evidence>
<organism evidence="2 3">
    <name type="scientific">Jannaschia seosinensis</name>
    <dbReference type="NCBI Taxonomy" id="313367"/>
    <lineage>
        <taxon>Bacteria</taxon>
        <taxon>Pseudomonadati</taxon>
        <taxon>Pseudomonadota</taxon>
        <taxon>Alphaproteobacteria</taxon>
        <taxon>Rhodobacterales</taxon>
        <taxon>Roseobacteraceae</taxon>
        <taxon>Jannaschia</taxon>
    </lineage>
</organism>
<feature type="compositionally biased region" description="Basic and acidic residues" evidence="1">
    <location>
        <begin position="10"/>
        <end position="60"/>
    </location>
</feature>
<dbReference type="EMBL" id="CYPR01000102">
    <property type="protein sequence ID" value="CUH38953.1"/>
    <property type="molecule type" value="Genomic_DNA"/>
</dbReference>
<dbReference type="STRING" id="313367.JSE7799_01672"/>
<feature type="region of interest" description="Disordered" evidence="1">
    <location>
        <begin position="1"/>
        <end position="65"/>
    </location>
</feature>
<accession>A0A0M7BAJ8</accession>
<reference evidence="2 3" key="1">
    <citation type="submission" date="2015-09" db="EMBL/GenBank/DDBJ databases">
        <authorList>
            <person name="Jackson K.R."/>
            <person name="Lunt B.L."/>
            <person name="Fisher J.N.B."/>
            <person name="Gardner A.V."/>
            <person name="Bailey M.E."/>
            <person name="Deus L.M."/>
            <person name="Earl A.S."/>
            <person name="Gibby P.D."/>
            <person name="Hartmann K.A."/>
            <person name="Liu J.E."/>
            <person name="Manci A.M."/>
            <person name="Nielsen D.A."/>
            <person name="Solomon M.B."/>
            <person name="Breakwell D.P."/>
            <person name="Burnett S.H."/>
            <person name="Grose J.H."/>
        </authorList>
    </citation>
    <scope>NUCLEOTIDE SEQUENCE [LARGE SCALE GENOMIC DNA]</scope>
    <source>
        <strain evidence="2 3">CECT 7799</strain>
    </source>
</reference>
<sequence>MTDNPNPNDAKLEAERRKAQQDAQKAADEATERAKSATGKAKEAAQAEAQHLTEKARAMAEEQVEGIKNQATSRIDETADHIRNAGHEFGDDSYQAQAADYLASNLSQAADFIREQDLGTLSDDVSEFARRNPALFLGGAALAGFALARMIKATDRDGQYRYDYDNIPARRAPVPAPRHEAPYEPRPAPTTGATGTAPRPTGAAGSTGGVGSAGTVGTPAKPGGTTR</sequence>
<keyword evidence="3" id="KW-1185">Reference proteome</keyword>
<dbReference type="RefSeq" id="WP_055663210.1">
    <property type="nucleotide sequence ID" value="NZ_CYPR01000102.1"/>
</dbReference>
<dbReference type="Proteomes" id="UP000049455">
    <property type="component" value="Unassembled WGS sequence"/>
</dbReference>
<gene>
    <name evidence="2" type="ORF">JSE7799_01672</name>
</gene>
<evidence type="ECO:0000256" key="1">
    <source>
        <dbReference type="SAM" id="MobiDB-lite"/>
    </source>
</evidence>
<protein>
    <recommendedName>
        <fullName evidence="4">Late embryogenesis abundant protein</fullName>
    </recommendedName>
</protein>
<evidence type="ECO:0008006" key="4">
    <source>
        <dbReference type="Google" id="ProtNLM"/>
    </source>
</evidence>
<feature type="region of interest" description="Disordered" evidence="1">
    <location>
        <begin position="169"/>
        <end position="227"/>
    </location>
</feature>